<dbReference type="EMBL" id="CP018145">
    <property type="protein sequence ID" value="ASJ54943.1"/>
    <property type="molecule type" value="Genomic_DNA"/>
</dbReference>
<dbReference type="InterPro" id="IPR010998">
    <property type="entry name" value="Integrase_recombinase_N"/>
</dbReference>
<dbReference type="InterPro" id="IPR004027">
    <property type="entry name" value="SEC_C_motif"/>
</dbReference>
<gene>
    <name evidence="2" type="ORF">BP422_16050</name>
</gene>
<dbReference type="KEGG" id="bfm:BP422_16050"/>
<evidence type="ECO:0000313" key="3">
    <source>
        <dbReference type="Proteomes" id="UP000197781"/>
    </source>
</evidence>
<name>A0A220MIT8_9BACL</name>
<sequence length="689" mass="78316">MSVGRNELCPCGSGKKYKKCCGVVTPITELRSRHEQKLQKEYAGWVERLNHFVGANVTSETIQEARNLFAEEVGLTQESVARPEWAAHFFNWCVLDVKTGGSTLLENYIKQHGRRMEPDLRRAFAGLHLNVYEIVEVDRDVITVQQPISEEKHYLLRANTLNVVPGQLIVGRLLNLGLRDMLFSGSIILQPHVKESMLEWLRQHPEVEAAKADTSKRSYTTELYHFIVQFGEAASESEAPKQESLLRRTYAMPDRKQLLKVIESNPAFELKKRDGARETWVYATRKEEHLFPNLKDALLELYEVQAEVILQDDSLILEGYAPQLDEVAELLLLLAFENEEEIRVLTSTGSRLSKGTLFITSQPTLPPKVLQWAVQTYFAEKWLVTSHEQLDDLAPLLVAATENEALHEKLHKLMEQMEQDHKVGQGLARFIRMDMLRPRLSLSNDSLHVHNLLRRPLIEGLPESVYTVHPDRLADINRFVQEMTDGKSEATVKKYDEVMNNFRSFVRGAFGPSFTWDQLRREDLVYFLVHDIFTRTDATTKTLATNLMSVLTAFFKWLDKQGPYALYPVMQPLFAELKETLPESYRLRGVLEKEATQNLYSSPTAIKDITEESMLVQEITSSGCTAKRANGETIKLSISAELGAMLAADWMIHGLFGQGEDGTWRLYGTPEVYPPVIAQVLGAPTGVLV</sequence>
<accession>A0A220MIT8</accession>
<dbReference type="RefSeq" id="WP_088908648.1">
    <property type="nucleotide sequence ID" value="NZ_CP018145.1"/>
</dbReference>
<dbReference type="GO" id="GO:0003677">
    <property type="term" value="F:DNA binding"/>
    <property type="evidence" value="ECO:0007669"/>
    <property type="project" value="UniProtKB-KW"/>
</dbReference>
<dbReference type="Proteomes" id="UP000197781">
    <property type="component" value="Chromosome"/>
</dbReference>
<dbReference type="Gene3D" id="3.10.450.50">
    <property type="match status" value="1"/>
</dbReference>
<evidence type="ECO:0000256" key="1">
    <source>
        <dbReference type="ARBA" id="ARBA00023125"/>
    </source>
</evidence>
<protein>
    <submittedName>
        <fullName evidence="2">Uncharacterized protein</fullName>
    </submittedName>
</protein>
<dbReference type="AlphaFoldDB" id="A0A220MIT8"/>
<keyword evidence="1" id="KW-0238">DNA-binding</keyword>
<dbReference type="SUPFAM" id="SSF103642">
    <property type="entry name" value="Sec-C motif"/>
    <property type="match status" value="1"/>
</dbReference>
<dbReference type="Gene3D" id="1.10.150.130">
    <property type="match status" value="1"/>
</dbReference>
<dbReference type="Pfam" id="PF02810">
    <property type="entry name" value="SEC-C"/>
    <property type="match status" value="1"/>
</dbReference>
<organism evidence="2 3">
    <name type="scientific">Brevibacillus formosus</name>
    <dbReference type="NCBI Taxonomy" id="54913"/>
    <lineage>
        <taxon>Bacteria</taxon>
        <taxon>Bacillati</taxon>
        <taxon>Bacillota</taxon>
        <taxon>Bacilli</taxon>
        <taxon>Bacillales</taxon>
        <taxon>Paenibacillaceae</taxon>
        <taxon>Brevibacillus</taxon>
    </lineage>
</organism>
<evidence type="ECO:0000313" key="2">
    <source>
        <dbReference type="EMBL" id="ASJ54943.1"/>
    </source>
</evidence>
<proteinExistence type="predicted"/>
<reference evidence="2 3" key="1">
    <citation type="submission" date="2016-11" db="EMBL/GenBank/DDBJ databases">
        <authorList>
            <person name="Jaros S."/>
            <person name="Januszkiewicz K."/>
            <person name="Wedrychowicz H."/>
        </authorList>
    </citation>
    <scope>NUCLEOTIDE SEQUENCE [LARGE SCALE GENOMIC DNA]</scope>
    <source>
        <strain evidence="2 3">NF2</strain>
    </source>
</reference>